<comment type="caution">
    <text evidence="3">The sequence shown here is derived from an EMBL/GenBank/DDBJ whole genome shotgun (WGS) entry which is preliminary data.</text>
</comment>
<proteinExistence type="predicted"/>
<keyword evidence="2" id="KW-0472">Membrane</keyword>
<feature type="region of interest" description="Disordered" evidence="1">
    <location>
        <begin position="55"/>
        <end position="80"/>
    </location>
</feature>
<sequence>MDSFSRSFLGAALENQLLSVLAALSFVLLIVVTIGVIYLTVVEWRDRRKRGNEIATMPKLATKAKGKSKGKKKKEKAQGK</sequence>
<accession>A0A2W4UBJ8</accession>
<organism evidence="3 4">
    <name type="scientific">Leptolyngbya foveolarum</name>
    <dbReference type="NCBI Taxonomy" id="47253"/>
    <lineage>
        <taxon>Bacteria</taxon>
        <taxon>Bacillati</taxon>
        <taxon>Cyanobacteriota</taxon>
        <taxon>Cyanophyceae</taxon>
        <taxon>Leptolyngbyales</taxon>
        <taxon>Leptolyngbyaceae</taxon>
        <taxon>Leptolyngbya group</taxon>
        <taxon>Leptolyngbya</taxon>
    </lineage>
</organism>
<keyword evidence="2" id="KW-1133">Transmembrane helix</keyword>
<evidence type="ECO:0000256" key="2">
    <source>
        <dbReference type="SAM" id="Phobius"/>
    </source>
</evidence>
<protein>
    <submittedName>
        <fullName evidence="3">Uncharacterized protein</fullName>
    </submittedName>
</protein>
<reference evidence="4" key="1">
    <citation type="submission" date="2018-04" db="EMBL/GenBank/DDBJ databases">
        <authorList>
            <person name="Cornet L."/>
        </authorList>
    </citation>
    <scope>NUCLEOTIDE SEQUENCE [LARGE SCALE GENOMIC DNA]</scope>
</reference>
<evidence type="ECO:0000256" key="1">
    <source>
        <dbReference type="SAM" id="MobiDB-lite"/>
    </source>
</evidence>
<gene>
    <name evidence="3" type="ORF">DCF25_10045</name>
</gene>
<keyword evidence="2" id="KW-0812">Transmembrane</keyword>
<dbReference type="Proteomes" id="UP000249354">
    <property type="component" value="Unassembled WGS sequence"/>
</dbReference>
<name>A0A2W4UBJ8_9CYAN</name>
<feature type="compositionally biased region" description="Basic residues" evidence="1">
    <location>
        <begin position="62"/>
        <end position="80"/>
    </location>
</feature>
<feature type="transmembrane region" description="Helical" evidence="2">
    <location>
        <begin position="20"/>
        <end position="41"/>
    </location>
</feature>
<dbReference type="AlphaFoldDB" id="A0A2W4UBJ8"/>
<reference evidence="3 4" key="2">
    <citation type="submission" date="2018-06" db="EMBL/GenBank/DDBJ databases">
        <title>Metagenomic assembly of (sub)arctic Cyanobacteria and their associated microbiome from non-axenic cultures.</title>
        <authorList>
            <person name="Baurain D."/>
        </authorList>
    </citation>
    <scope>NUCLEOTIDE SEQUENCE [LARGE SCALE GENOMIC DNA]</scope>
    <source>
        <strain evidence="3">ULC129bin1</strain>
    </source>
</reference>
<evidence type="ECO:0000313" key="3">
    <source>
        <dbReference type="EMBL" id="PZO18253.1"/>
    </source>
</evidence>
<evidence type="ECO:0000313" key="4">
    <source>
        <dbReference type="Proteomes" id="UP000249354"/>
    </source>
</evidence>
<dbReference type="EMBL" id="QBMC01000057">
    <property type="protein sequence ID" value="PZO18253.1"/>
    <property type="molecule type" value="Genomic_DNA"/>
</dbReference>